<dbReference type="Proteomes" id="UP000629468">
    <property type="component" value="Unassembled WGS sequence"/>
</dbReference>
<protein>
    <submittedName>
        <fullName evidence="2">Uncharacterized protein</fullName>
    </submittedName>
</protein>
<feature type="compositionally biased region" description="Polar residues" evidence="1">
    <location>
        <begin position="396"/>
        <end position="405"/>
    </location>
</feature>
<feature type="region of interest" description="Disordered" evidence="1">
    <location>
        <begin position="726"/>
        <end position="757"/>
    </location>
</feature>
<feature type="compositionally biased region" description="Polar residues" evidence="1">
    <location>
        <begin position="16"/>
        <end position="34"/>
    </location>
</feature>
<dbReference type="AlphaFoldDB" id="A0A8H7C075"/>
<name>A0A8H7C075_AGABI</name>
<accession>A0A8H7C075</accession>
<sequence>MSIHRQQLYERRNKPSLPTGSVRSVATKASTKSRLSGIANMFKDKIRASNKSFRQKIESAKESKWAEEEVESSQKTQDGIPHIATSPNNPFLKIEEDTQSTHSSPESLEGDCAYGGQSLAGDDNDLPPSSPVSDAQTRGNNTPPNLVSELPDLDKTPKTPRVAALSEAELYKLKAQEALATRAADPFQTNTPMMEPQFNAQIDASKIVAGDIVDEEIRSSTPDFDTEMWEIEEEQVKIVKDLFNELGHIFGRCSPHAATNPEVIASLGKNFMWNFLQTDWADVPIKGTTVRNMARSLTMEREEEMKEVNKDVEMIDETSKVPPKGKGKRVRIEEEVPKESSAPRIGSPIKQAMGRDASGSNALSTSAVTAAGRKLDASGSNAPSNPPLSGKGAPGNISQTSSAKLTPETVQLAQQIMAFQPGLTFTEAMDLTTGGRPKQSANQQQRGKLQPKGRQAVMSERAKAAISSGLSRKSAQFAYSEIIRWELFEDMGYVINEMNKHLIFARSQIRVQTGRLLKNVVHFNLNRVPNQPEFDRIKEVLSKAIQKDVPEGENVFAPQSIAHLILKGFNYYTNKYNRHPEDILTGAQVMQMMYDLDQFKDIEAVKRPSVVKSKGSNDMAVAFMDVWDSKSGIRTKNLVNKVYHIGGKLIKVEYAKQREFVPQCQKCWKWDHGTSRCRINHQRMAAPGMTVMRPQTEKRKLLSNVGCQTSPLAPFLATNGAGHTRTAQLKGNGGASGWQAGQDDAKEDPGHLSQMGMSAGSRSAFQFDWVKILE</sequence>
<gene>
    <name evidence="2" type="ORF">Agabi119p4_11130</name>
</gene>
<organism evidence="2 3">
    <name type="scientific">Agaricus bisporus var. burnettii</name>
    <dbReference type="NCBI Taxonomy" id="192524"/>
    <lineage>
        <taxon>Eukaryota</taxon>
        <taxon>Fungi</taxon>
        <taxon>Dikarya</taxon>
        <taxon>Basidiomycota</taxon>
        <taxon>Agaricomycotina</taxon>
        <taxon>Agaricomycetes</taxon>
        <taxon>Agaricomycetidae</taxon>
        <taxon>Agaricales</taxon>
        <taxon>Agaricineae</taxon>
        <taxon>Agaricaceae</taxon>
        <taxon>Agaricus</taxon>
    </lineage>
</organism>
<evidence type="ECO:0000256" key="1">
    <source>
        <dbReference type="SAM" id="MobiDB-lite"/>
    </source>
</evidence>
<dbReference type="EMBL" id="JABXXO010000015">
    <property type="protein sequence ID" value="KAF7760454.1"/>
    <property type="molecule type" value="Genomic_DNA"/>
</dbReference>
<feature type="compositionally biased region" description="Polar residues" evidence="1">
    <location>
        <begin position="131"/>
        <end position="145"/>
    </location>
</feature>
<feature type="region of interest" description="Disordered" evidence="1">
    <location>
        <begin position="1"/>
        <end position="157"/>
    </location>
</feature>
<feature type="compositionally biased region" description="Polar residues" evidence="1">
    <location>
        <begin position="358"/>
        <end position="368"/>
    </location>
</feature>
<evidence type="ECO:0000313" key="2">
    <source>
        <dbReference type="EMBL" id="KAF7760454.1"/>
    </source>
</evidence>
<feature type="compositionally biased region" description="Basic and acidic residues" evidence="1">
    <location>
        <begin position="55"/>
        <end position="67"/>
    </location>
</feature>
<evidence type="ECO:0000313" key="3">
    <source>
        <dbReference type="Proteomes" id="UP000629468"/>
    </source>
</evidence>
<comment type="caution">
    <text evidence="2">The sequence shown here is derived from an EMBL/GenBank/DDBJ whole genome shotgun (WGS) entry which is preliminary data.</text>
</comment>
<proteinExistence type="predicted"/>
<feature type="compositionally biased region" description="Basic and acidic residues" evidence="1">
    <location>
        <begin position="300"/>
        <end position="319"/>
    </location>
</feature>
<feature type="region of interest" description="Disordered" evidence="1">
    <location>
        <begin position="430"/>
        <end position="454"/>
    </location>
</feature>
<feature type="region of interest" description="Disordered" evidence="1">
    <location>
        <begin position="300"/>
        <end position="405"/>
    </location>
</feature>
<reference evidence="2 3" key="1">
    <citation type="journal article" name="Sci. Rep.">
        <title>Telomere-to-telomere assembled and centromere annotated genomes of the two main subspecies of the button mushroom Agaricus bisporus reveal especially polymorphic chromosome ends.</title>
        <authorList>
            <person name="Sonnenberg A.S.M."/>
            <person name="Sedaghat-Telgerd N."/>
            <person name="Lavrijssen B."/>
            <person name="Ohm R.A."/>
            <person name="Hendrickx P.M."/>
            <person name="Scholtmeijer K."/>
            <person name="Baars J.J.P."/>
            <person name="van Peer A."/>
        </authorList>
    </citation>
    <scope>NUCLEOTIDE SEQUENCE [LARGE SCALE GENOMIC DNA]</scope>
    <source>
        <strain evidence="2 3">H119_p4</strain>
    </source>
</reference>